<feature type="domain" description="HipA N-terminal subdomain 1" evidence="5">
    <location>
        <begin position="6"/>
        <end position="102"/>
    </location>
</feature>
<dbReference type="Pfam" id="PF07804">
    <property type="entry name" value="HipA_C"/>
    <property type="match status" value="1"/>
</dbReference>
<feature type="domain" description="HipA-like C-terminal" evidence="4">
    <location>
        <begin position="152"/>
        <end position="381"/>
    </location>
</feature>
<dbReference type="PANTHER" id="PTHR37419:SF8">
    <property type="entry name" value="TOXIN YJJJ"/>
    <property type="match status" value="1"/>
</dbReference>
<dbReference type="InterPro" id="IPR012893">
    <property type="entry name" value="HipA-like_C"/>
</dbReference>
<organism evidence="6 7">
    <name type="scientific">Geothrix edaphica</name>
    <dbReference type="NCBI Taxonomy" id="2927976"/>
    <lineage>
        <taxon>Bacteria</taxon>
        <taxon>Pseudomonadati</taxon>
        <taxon>Acidobacteriota</taxon>
        <taxon>Holophagae</taxon>
        <taxon>Holophagales</taxon>
        <taxon>Holophagaceae</taxon>
        <taxon>Geothrix</taxon>
    </lineage>
</organism>
<keyword evidence="7" id="KW-1185">Reference proteome</keyword>
<evidence type="ECO:0000259" key="4">
    <source>
        <dbReference type="Pfam" id="PF07804"/>
    </source>
</evidence>
<dbReference type="PANTHER" id="PTHR37419">
    <property type="entry name" value="SERINE/THREONINE-PROTEIN KINASE TOXIN HIPA"/>
    <property type="match status" value="1"/>
</dbReference>
<accession>A0ABQ5PUC5</accession>
<evidence type="ECO:0000256" key="3">
    <source>
        <dbReference type="ARBA" id="ARBA00022777"/>
    </source>
</evidence>
<dbReference type="Proteomes" id="UP001165044">
    <property type="component" value="Unassembled WGS sequence"/>
</dbReference>
<gene>
    <name evidence="6" type="ORF">GETHED_03610</name>
</gene>
<evidence type="ECO:0000313" key="7">
    <source>
        <dbReference type="Proteomes" id="UP001165044"/>
    </source>
</evidence>
<dbReference type="InterPro" id="IPR017508">
    <property type="entry name" value="HipA_N1"/>
</dbReference>
<dbReference type="InterPro" id="IPR052028">
    <property type="entry name" value="HipA_Ser/Thr_kinase"/>
</dbReference>
<keyword evidence="2" id="KW-0808">Transferase</keyword>
<comment type="similarity">
    <text evidence="1">Belongs to the HipA Ser/Thr kinase family.</text>
</comment>
<proteinExistence type="inferred from homology"/>
<reference evidence="6" key="1">
    <citation type="journal article" date="2023" name="Antonie Van Leeuwenhoek">
        <title>Mesoterricola silvestris gen. nov., sp. nov., Mesoterricola sediminis sp. nov., Geothrix oryzae sp. nov., Geothrix edaphica sp. nov., Geothrix rubra sp. nov., and Geothrix limicola sp. nov., six novel members of Acidobacteriota isolated from soils.</title>
        <authorList>
            <person name="Itoh H."/>
            <person name="Sugisawa Y."/>
            <person name="Mise K."/>
            <person name="Xu Z."/>
            <person name="Kuniyasu M."/>
            <person name="Ushijima N."/>
            <person name="Kawano K."/>
            <person name="Kobayashi E."/>
            <person name="Shiratori Y."/>
            <person name="Masuda Y."/>
            <person name="Senoo K."/>
        </authorList>
    </citation>
    <scope>NUCLEOTIDE SEQUENCE</scope>
    <source>
        <strain evidence="6">Red802</strain>
    </source>
</reference>
<keyword evidence="3" id="KW-0418">Kinase</keyword>
<dbReference type="Pfam" id="PF13657">
    <property type="entry name" value="Couple_hipA"/>
    <property type="match status" value="1"/>
</dbReference>
<dbReference type="EMBL" id="BSDC01000001">
    <property type="protein sequence ID" value="GLH65997.1"/>
    <property type="molecule type" value="Genomic_DNA"/>
</dbReference>
<evidence type="ECO:0000259" key="5">
    <source>
        <dbReference type="Pfam" id="PF13657"/>
    </source>
</evidence>
<sequence length="408" mass="45323">MAFDDKTNSYAFSYAPSWMRAAVELSPLHMALAEGRGPFVFPGLARLTYSGLPGMLADALPDNWGNRMVDAYLQMRGISKDSVSVLDRLSYVGMRGLGALEFRPAMGSRKSLGTGIDLQDLVDEARLILEGHLTDQVLTKKALSQLIEVGASAGGARAKAVVAWNEETKTLRSGQFDVPPGFAHWLLKFDGVGKDAELGGTEHYGRIEYAYHLMARAAGIQMSPCRLMEENGRAHFMTLRFDRDGNQKHHVQTLCGLAHLDFRQAGTHDYGQAFVAMDKLGLDAEARDELFRRMAFNVMARNCDDHTKNIGFILKQTGPWALAPAYDVIYAYNPNGAWTARHQMSINGRFDDIRREDFLTHAERFRVRRPEALLADVRAAVESFDQFAGEAGLPVGMRDALVAQFQMI</sequence>
<protein>
    <submittedName>
        <fullName evidence="6">Toxin HipA</fullName>
    </submittedName>
</protein>
<evidence type="ECO:0000313" key="6">
    <source>
        <dbReference type="EMBL" id="GLH65997.1"/>
    </source>
</evidence>
<evidence type="ECO:0000256" key="2">
    <source>
        <dbReference type="ARBA" id="ARBA00022679"/>
    </source>
</evidence>
<name>A0ABQ5PUC5_9BACT</name>
<comment type="caution">
    <text evidence="6">The sequence shown here is derived from an EMBL/GenBank/DDBJ whole genome shotgun (WGS) entry which is preliminary data.</text>
</comment>
<evidence type="ECO:0000256" key="1">
    <source>
        <dbReference type="ARBA" id="ARBA00010164"/>
    </source>
</evidence>